<organism evidence="1 2">
    <name type="scientific">Candidatus Synechococcus spongiarum</name>
    <dbReference type="NCBI Taxonomy" id="431041"/>
    <lineage>
        <taxon>Bacteria</taxon>
        <taxon>Bacillati</taxon>
        <taxon>Cyanobacteriota</taxon>
        <taxon>Cyanophyceae</taxon>
        <taxon>Synechococcales</taxon>
        <taxon>Synechococcaceae</taxon>
        <taxon>Synechococcus</taxon>
    </lineage>
</organism>
<proteinExistence type="predicted"/>
<protein>
    <submittedName>
        <fullName evidence="1">Uncharacterized protein</fullName>
    </submittedName>
</protein>
<sequence length="55" mass="6240">MNENAEQLRQLSERADKDIRYVWIASSGVKIPKHLPQRRQLAQSGLSLKGKLALP</sequence>
<dbReference type="AlphaFoldDB" id="A0A161KB85"/>
<name>A0A161KB85_9SYNE</name>
<dbReference type="EMBL" id="FITM01000060">
    <property type="protein sequence ID" value="CZB14540.1"/>
    <property type="molecule type" value="Genomic_DNA"/>
</dbReference>
<dbReference type="Proteomes" id="UP000182631">
    <property type="component" value="Unassembled WGS sequence"/>
</dbReference>
<reference evidence="2" key="1">
    <citation type="submission" date="2016-02" db="EMBL/GenBank/DDBJ databases">
        <authorList>
            <person name="liu f."/>
        </authorList>
    </citation>
    <scope>NUCLEOTIDE SEQUENCE [LARGE SCALE GENOMIC DNA]</scope>
</reference>
<keyword evidence="2" id="KW-1185">Reference proteome</keyword>
<gene>
    <name evidence="1" type="ORF">FLM9_507</name>
</gene>
<evidence type="ECO:0000313" key="2">
    <source>
        <dbReference type="Proteomes" id="UP000182631"/>
    </source>
</evidence>
<evidence type="ECO:0000313" key="1">
    <source>
        <dbReference type="EMBL" id="CZB14540.1"/>
    </source>
</evidence>
<accession>A0A161KB85</accession>